<evidence type="ECO:0000256" key="2">
    <source>
        <dbReference type="SAM" id="Phobius"/>
    </source>
</evidence>
<dbReference type="EMBL" id="JAGEMK010000013">
    <property type="protein sequence ID" value="MBO1753436.1"/>
    <property type="molecule type" value="Genomic_DNA"/>
</dbReference>
<feature type="compositionally biased region" description="Basic and acidic residues" evidence="1">
    <location>
        <begin position="1"/>
        <end position="12"/>
    </location>
</feature>
<comment type="caution">
    <text evidence="3">The sequence shown here is derived from an EMBL/GenBank/DDBJ whole genome shotgun (WGS) entry which is preliminary data.</text>
</comment>
<evidence type="ECO:0000313" key="4">
    <source>
        <dbReference type="Proteomes" id="UP000664209"/>
    </source>
</evidence>
<feature type="region of interest" description="Disordered" evidence="1">
    <location>
        <begin position="178"/>
        <end position="213"/>
    </location>
</feature>
<feature type="compositionally biased region" description="Low complexity" evidence="1">
    <location>
        <begin position="201"/>
        <end position="212"/>
    </location>
</feature>
<organism evidence="3 4">
    <name type="scientific">Actinotalea soli</name>
    <dbReference type="NCBI Taxonomy" id="2819234"/>
    <lineage>
        <taxon>Bacteria</taxon>
        <taxon>Bacillati</taxon>
        <taxon>Actinomycetota</taxon>
        <taxon>Actinomycetes</taxon>
        <taxon>Micrococcales</taxon>
        <taxon>Cellulomonadaceae</taxon>
        <taxon>Actinotalea</taxon>
    </lineage>
</organism>
<feature type="compositionally biased region" description="Basic and acidic residues" evidence="1">
    <location>
        <begin position="26"/>
        <end position="36"/>
    </location>
</feature>
<keyword evidence="2" id="KW-0812">Transmembrane</keyword>
<feature type="region of interest" description="Disordered" evidence="1">
    <location>
        <begin position="1"/>
        <end position="44"/>
    </location>
</feature>
<feature type="transmembrane region" description="Helical" evidence="2">
    <location>
        <begin position="52"/>
        <end position="72"/>
    </location>
</feature>
<keyword evidence="4" id="KW-1185">Reference proteome</keyword>
<keyword evidence="2" id="KW-0472">Membrane</keyword>
<name>A0A939LRW5_9CELL</name>
<evidence type="ECO:0000313" key="3">
    <source>
        <dbReference type="EMBL" id="MBO1753436.1"/>
    </source>
</evidence>
<dbReference type="RefSeq" id="WP_208057125.1">
    <property type="nucleotide sequence ID" value="NZ_JAGEMK010000013.1"/>
</dbReference>
<proteinExistence type="predicted"/>
<feature type="compositionally biased region" description="Low complexity" evidence="1">
    <location>
        <begin position="14"/>
        <end position="25"/>
    </location>
</feature>
<gene>
    <name evidence="3" type="ORF">J4G33_16640</name>
</gene>
<evidence type="ECO:0000256" key="1">
    <source>
        <dbReference type="SAM" id="MobiDB-lite"/>
    </source>
</evidence>
<protein>
    <submittedName>
        <fullName evidence="3">Uncharacterized protein</fullName>
    </submittedName>
</protein>
<reference evidence="3" key="1">
    <citation type="submission" date="2021-03" db="EMBL/GenBank/DDBJ databases">
        <title>Actinotalea soli sp. nov., isolated from soil.</title>
        <authorList>
            <person name="Ping W."/>
            <person name="Zhang J."/>
        </authorList>
    </citation>
    <scope>NUCLEOTIDE SEQUENCE</scope>
    <source>
        <strain evidence="3">BY-33</strain>
    </source>
</reference>
<feature type="compositionally biased region" description="Acidic residues" evidence="1">
    <location>
        <begin position="185"/>
        <end position="200"/>
    </location>
</feature>
<sequence length="264" mass="27602">MDDSTRRPRGDARGAPTGPIPAGTGEDSRRGRREAEGTAQDAAPAGRRIPRWAFVVGAVVLVAAVVGIILAVTNNAETAPPPDPQIVTLPVPTPTVEPAEREEGTAFFEALPSTILAFALTETAEESALVEAGAIEAYRFDYSDGSQEITVRAGQWADAEETEAALAEQLAAADEEIEAARAEAPSEEEASEEGTAEESAAEGAVAAPGVDEGTVEVDREEVGRYVILTREDGTATAWWTNGTVLLQVDGPAAAVRDVYTGYPL</sequence>
<accession>A0A939LRW5</accession>
<keyword evidence="2" id="KW-1133">Transmembrane helix</keyword>
<dbReference type="AlphaFoldDB" id="A0A939LRW5"/>
<dbReference type="Proteomes" id="UP000664209">
    <property type="component" value="Unassembled WGS sequence"/>
</dbReference>